<comment type="caution">
    <text evidence="2">The sequence shown here is derived from an EMBL/GenBank/DDBJ whole genome shotgun (WGS) entry which is preliminary data.</text>
</comment>
<sequence>MLILSVIALLLFQTSVITVAYGHSWLDCSKTLPSGKCAGFPIGYPSRANPDINTLYTYLISGRPPKAPVCQPGRQSVFPGNNPAQFPPATAAPGQKLHLTWQANGHMNFVKSPTEFRTKVQVYWTGKSNRLIKTREELANKKLLLSEMDFATPQNCDDPANPNTVCHGYVTIPKKAKPGRYQMVWWWRFDKNPIGEEYSTCFEVIVKAAKKP</sequence>
<dbReference type="PANTHER" id="PTHR35559:SF1">
    <property type="entry name" value="CHITIN-BINDING TYPE-4 DOMAIN-CONTAINING PROTEIN"/>
    <property type="match status" value="1"/>
</dbReference>
<dbReference type="PANTHER" id="PTHR35559">
    <property type="entry name" value="CHITIN-BINDING TYPE-4 DOMAIN-CONTAINING PROTEIN"/>
    <property type="match status" value="1"/>
</dbReference>
<dbReference type="GeneID" id="33567455"/>
<name>A0A1Y2GEM9_9FUNG</name>
<proteinExistence type="predicted"/>
<dbReference type="EMBL" id="MCFF01000050">
    <property type="protein sequence ID" value="ORZ05567.1"/>
    <property type="molecule type" value="Genomic_DNA"/>
</dbReference>
<keyword evidence="3" id="KW-1185">Reference proteome</keyword>
<dbReference type="Proteomes" id="UP000193648">
    <property type="component" value="Unassembled WGS sequence"/>
</dbReference>
<evidence type="ECO:0000256" key="1">
    <source>
        <dbReference type="SAM" id="SignalP"/>
    </source>
</evidence>
<evidence type="ECO:0008006" key="4">
    <source>
        <dbReference type="Google" id="ProtNLM"/>
    </source>
</evidence>
<evidence type="ECO:0000313" key="2">
    <source>
        <dbReference type="EMBL" id="ORZ05567.1"/>
    </source>
</evidence>
<protein>
    <recommendedName>
        <fullName evidence="4">Chitin-binding type-4 domain-containing protein</fullName>
    </recommendedName>
</protein>
<feature type="chain" id="PRO_5012056351" description="Chitin-binding type-4 domain-containing protein" evidence="1">
    <location>
        <begin position="23"/>
        <end position="212"/>
    </location>
</feature>
<feature type="signal peptide" evidence="1">
    <location>
        <begin position="1"/>
        <end position="22"/>
    </location>
</feature>
<dbReference type="InParanoid" id="A0A1Y2GEM9"/>
<keyword evidence="1" id="KW-0732">Signal</keyword>
<evidence type="ECO:0000313" key="3">
    <source>
        <dbReference type="Proteomes" id="UP000193648"/>
    </source>
</evidence>
<dbReference type="AlphaFoldDB" id="A0A1Y2GEM9"/>
<accession>A0A1Y2GEM9</accession>
<reference evidence="2 3" key="1">
    <citation type="submission" date="2016-07" db="EMBL/GenBank/DDBJ databases">
        <title>Pervasive Adenine N6-methylation of Active Genes in Fungi.</title>
        <authorList>
            <consortium name="DOE Joint Genome Institute"/>
            <person name="Mondo S.J."/>
            <person name="Dannebaum R.O."/>
            <person name="Kuo R.C."/>
            <person name="Labutti K."/>
            <person name="Haridas S."/>
            <person name="Kuo A."/>
            <person name="Salamov A."/>
            <person name="Ahrendt S.R."/>
            <person name="Lipzen A."/>
            <person name="Sullivan W."/>
            <person name="Andreopoulos W.B."/>
            <person name="Clum A."/>
            <person name="Lindquist E."/>
            <person name="Daum C."/>
            <person name="Ramamoorthy G.K."/>
            <person name="Gryganskyi A."/>
            <person name="Culley D."/>
            <person name="Magnuson J.K."/>
            <person name="James T.Y."/>
            <person name="O'Malley M.A."/>
            <person name="Stajich J.E."/>
            <person name="Spatafora J.W."/>
            <person name="Visel A."/>
            <person name="Grigoriev I.V."/>
        </authorList>
    </citation>
    <scope>NUCLEOTIDE SEQUENCE [LARGE SCALE GENOMIC DNA]</scope>
    <source>
        <strain evidence="2 3">NRRL 3116</strain>
    </source>
</reference>
<dbReference type="STRING" id="64571.A0A1Y2GEM9"/>
<dbReference type="RefSeq" id="XP_021877141.1">
    <property type="nucleotide sequence ID" value="XM_022025611.1"/>
</dbReference>
<gene>
    <name evidence="2" type="ORF">BCR41DRAFT_361797</name>
</gene>
<organism evidence="2 3">
    <name type="scientific">Lobosporangium transversale</name>
    <dbReference type="NCBI Taxonomy" id="64571"/>
    <lineage>
        <taxon>Eukaryota</taxon>
        <taxon>Fungi</taxon>
        <taxon>Fungi incertae sedis</taxon>
        <taxon>Mucoromycota</taxon>
        <taxon>Mortierellomycotina</taxon>
        <taxon>Mortierellomycetes</taxon>
        <taxon>Mortierellales</taxon>
        <taxon>Mortierellaceae</taxon>
        <taxon>Lobosporangium</taxon>
    </lineage>
</organism>
<dbReference type="OrthoDB" id="64281at2759"/>